<dbReference type="SUPFAM" id="SSF54001">
    <property type="entry name" value="Cysteine proteinases"/>
    <property type="match status" value="1"/>
</dbReference>
<evidence type="ECO:0000256" key="4">
    <source>
        <dbReference type="ARBA" id="ARBA00022807"/>
    </source>
</evidence>
<dbReference type="InterPro" id="IPR003653">
    <property type="entry name" value="Peptidase_C48_C"/>
</dbReference>
<dbReference type="InParanoid" id="A2FQL9"/>
<dbReference type="KEGG" id="tva:4750508"/>
<sequence length="212" mass="24685">MGKAQAIYHFENISIYDTDINIIKNNEWVSARLVHLAGRKIELENLTKTDDQHKNIMFYPPNTLLGLRFFPEPFVHPIVENFNVFEARYVFLPFHNGTSGSDSGSHWCLLVWDTHYSPNEVSQFYYFDSMASSTYNLAKKECALICKYYGVREFEFLEKPSPQQQNVYDCGMFMIANIEYLAKNMDFDNLCSNVSQNSVSQLRKDFVSKFVT</sequence>
<keyword evidence="2" id="KW-0645">Protease</keyword>
<dbReference type="InterPro" id="IPR044613">
    <property type="entry name" value="Nep1/2-like"/>
</dbReference>
<dbReference type="Gene3D" id="3.40.395.10">
    <property type="entry name" value="Adenoviral Proteinase, Chain A"/>
    <property type="match status" value="1"/>
</dbReference>
<accession>A2FQL9</accession>
<evidence type="ECO:0000259" key="5">
    <source>
        <dbReference type="PROSITE" id="PS50600"/>
    </source>
</evidence>
<evidence type="ECO:0000256" key="1">
    <source>
        <dbReference type="ARBA" id="ARBA00005234"/>
    </source>
</evidence>
<dbReference type="SMR" id="A2FQL9"/>
<dbReference type="PANTHER" id="PTHR46468">
    <property type="entry name" value="SENTRIN-SPECIFIC PROTEASE 8"/>
    <property type="match status" value="1"/>
</dbReference>
<evidence type="ECO:0000256" key="3">
    <source>
        <dbReference type="ARBA" id="ARBA00022801"/>
    </source>
</evidence>
<dbReference type="VEuPathDB" id="TrichDB:TVAGG3_0901510"/>
<dbReference type="OrthoDB" id="5065855at2759"/>
<keyword evidence="7" id="KW-1185">Reference proteome</keyword>
<dbReference type="STRING" id="5722.A2FQL9"/>
<evidence type="ECO:0000313" key="6">
    <source>
        <dbReference type="EMBL" id="EAX92794.1"/>
    </source>
</evidence>
<keyword evidence="3" id="KW-0378">Hydrolase</keyword>
<dbReference type="InterPro" id="IPR038765">
    <property type="entry name" value="Papain-like_cys_pep_sf"/>
</dbReference>
<dbReference type="PROSITE" id="PS50600">
    <property type="entry name" value="ULP_PROTEASE"/>
    <property type="match status" value="1"/>
</dbReference>
<dbReference type="GO" id="GO:0016926">
    <property type="term" value="P:protein desumoylation"/>
    <property type="evidence" value="ECO:0000318"/>
    <property type="project" value="GO_Central"/>
</dbReference>
<protein>
    <submittedName>
        <fullName evidence="6">Clan CE, family C48, Ulp1-like cysteine peptidase</fullName>
    </submittedName>
</protein>
<dbReference type="VEuPathDB" id="TrichDB:TVAG_011460"/>
<reference evidence="6" key="1">
    <citation type="submission" date="2006-10" db="EMBL/GenBank/DDBJ databases">
        <authorList>
            <person name="Amadeo P."/>
            <person name="Zhao Q."/>
            <person name="Wortman J."/>
            <person name="Fraser-Liggett C."/>
            <person name="Carlton J."/>
        </authorList>
    </citation>
    <scope>NUCLEOTIDE SEQUENCE</scope>
    <source>
        <strain evidence="6">G3</strain>
    </source>
</reference>
<dbReference type="Proteomes" id="UP000001542">
    <property type="component" value="Unassembled WGS sequence"/>
</dbReference>
<evidence type="ECO:0000256" key="2">
    <source>
        <dbReference type="ARBA" id="ARBA00022670"/>
    </source>
</evidence>
<keyword evidence="4" id="KW-0788">Thiol protease</keyword>
<feature type="domain" description="Ubiquitin-like protease family profile" evidence="5">
    <location>
        <begin position="13"/>
        <end position="181"/>
    </location>
</feature>
<proteinExistence type="inferred from homology"/>
<dbReference type="Pfam" id="PF02902">
    <property type="entry name" value="Peptidase_C48"/>
    <property type="match status" value="1"/>
</dbReference>
<dbReference type="RefSeq" id="XP_001305724.1">
    <property type="nucleotide sequence ID" value="XM_001305723.1"/>
</dbReference>
<dbReference type="GO" id="GO:0016929">
    <property type="term" value="F:deSUMOylase activity"/>
    <property type="evidence" value="ECO:0000318"/>
    <property type="project" value="GO_Central"/>
</dbReference>
<evidence type="ECO:0000313" key="7">
    <source>
        <dbReference type="Proteomes" id="UP000001542"/>
    </source>
</evidence>
<dbReference type="EMBL" id="DS113946">
    <property type="protein sequence ID" value="EAX92794.1"/>
    <property type="molecule type" value="Genomic_DNA"/>
</dbReference>
<gene>
    <name evidence="6" type="ORF">TVAG_011460</name>
</gene>
<comment type="similarity">
    <text evidence="1">Belongs to the peptidase C48 family.</text>
</comment>
<organism evidence="6 7">
    <name type="scientific">Trichomonas vaginalis (strain ATCC PRA-98 / G3)</name>
    <dbReference type="NCBI Taxonomy" id="412133"/>
    <lineage>
        <taxon>Eukaryota</taxon>
        <taxon>Metamonada</taxon>
        <taxon>Parabasalia</taxon>
        <taxon>Trichomonadida</taxon>
        <taxon>Trichomonadidae</taxon>
        <taxon>Trichomonas</taxon>
    </lineage>
</organism>
<dbReference type="GO" id="GO:0019784">
    <property type="term" value="F:deNEDDylase activity"/>
    <property type="evidence" value="ECO:0007669"/>
    <property type="project" value="InterPro"/>
</dbReference>
<dbReference type="PANTHER" id="PTHR46468:SF1">
    <property type="entry name" value="SENTRIN-SPECIFIC PROTEASE 8"/>
    <property type="match status" value="1"/>
</dbReference>
<dbReference type="GO" id="GO:0006508">
    <property type="term" value="P:proteolysis"/>
    <property type="evidence" value="ECO:0007669"/>
    <property type="project" value="UniProtKB-KW"/>
</dbReference>
<name>A2FQL9_TRIV3</name>
<reference evidence="6" key="2">
    <citation type="journal article" date="2007" name="Science">
        <title>Draft genome sequence of the sexually transmitted pathogen Trichomonas vaginalis.</title>
        <authorList>
            <person name="Carlton J.M."/>
            <person name="Hirt R.P."/>
            <person name="Silva J.C."/>
            <person name="Delcher A.L."/>
            <person name="Schatz M."/>
            <person name="Zhao Q."/>
            <person name="Wortman J.R."/>
            <person name="Bidwell S.L."/>
            <person name="Alsmark U.C.M."/>
            <person name="Besteiro S."/>
            <person name="Sicheritz-Ponten T."/>
            <person name="Noel C.J."/>
            <person name="Dacks J.B."/>
            <person name="Foster P.G."/>
            <person name="Simillion C."/>
            <person name="Van de Peer Y."/>
            <person name="Miranda-Saavedra D."/>
            <person name="Barton G.J."/>
            <person name="Westrop G.D."/>
            <person name="Mueller S."/>
            <person name="Dessi D."/>
            <person name="Fiori P.L."/>
            <person name="Ren Q."/>
            <person name="Paulsen I."/>
            <person name="Zhang H."/>
            <person name="Bastida-Corcuera F.D."/>
            <person name="Simoes-Barbosa A."/>
            <person name="Brown M.T."/>
            <person name="Hayes R.D."/>
            <person name="Mukherjee M."/>
            <person name="Okumura C.Y."/>
            <person name="Schneider R."/>
            <person name="Smith A.J."/>
            <person name="Vanacova S."/>
            <person name="Villalvazo M."/>
            <person name="Haas B.J."/>
            <person name="Pertea M."/>
            <person name="Feldblyum T.V."/>
            <person name="Utterback T.R."/>
            <person name="Shu C.L."/>
            <person name="Osoegawa K."/>
            <person name="de Jong P.J."/>
            <person name="Hrdy I."/>
            <person name="Horvathova L."/>
            <person name="Zubacova Z."/>
            <person name="Dolezal P."/>
            <person name="Malik S.B."/>
            <person name="Logsdon J.M. Jr."/>
            <person name="Henze K."/>
            <person name="Gupta A."/>
            <person name="Wang C.C."/>
            <person name="Dunne R.L."/>
            <person name="Upcroft J.A."/>
            <person name="Upcroft P."/>
            <person name="White O."/>
            <person name="Salzberg S.L."/>
            <person name="Tang P."/>
            <person name="Chiu C.-H."/>
            <person name="Lee Y.-S."/>
            <person name="Embley T.M."/>
            <person name="Coombs G.H."/>
            <person name="Mottram J.C."/>
            <person name="Tachezy J."/>
            <person name="Fraser-Liggett C.M."/>
            <person name="Johnson P.J."/>
        </authorList>
    </citation>
    <scope>NUCLEOTIDE SEQUENCE [LARGE SCALE GENOMIC DNA]</scope>
    <source>
        <strain evidence="6">G3</strain>
    </source>
</reference>
<dbReference type="eggNOG" id="KOG3246">
    <property type="taxonomic scope" value="Eukaryota"/>
</dbReference>
<dbReference type="AlphaFoldDB" id="A2FQL9"/>
<dbReference type="GO" id="GO:0005634">
    <property type="term" value="C:nucleus"/>
    <property type="evidence" value="ECO:0000318"/>
    <property type="project" value="GO_Central"/>
</dbReference>